<dbReference type="Proteomes" id="UP000608071">
    <property type="component" value="Unassembled WGS sequence"/>
</dbReference>
<dbReference type="InterPro" id="IPR043131">
    <property type="entry name" value="BCAT-like_N"/>
</dbReference>
<dbReference type="InterPro" id="IPR018300">
    <property type="entry name" value="Aminotrans_IV_CS"/>
</dbReference>
<proteinExistence type="inferred from homology"/>
<dbReference type="GO" id="GO:0008483">
    <property type="term" value="F:transaminase activity"/>
    <property type="evidence" value="ECO:0007669"/>
    <property type="project" value="UniProtKB-KW"/>
</dbReference>
<dbReference type="RefSeq" id="WP_191804461.1">
    <property type="nucleotide sequence ID" value="NZ_JACSQL010000017.1"/>
</dbReference>
<dbReference type="EMBL" id="JACSQL010000017">
    <property type="protein sequence ID" value="MBD7970915.1"/>
    <property type="molecule type" value="Genomic_DNA"/>
</dbReference>
<name>A0ABR8T584_9BACL</name>
<keyword evidence="6" id="KW-0808">Transferase</keyword>
<comment type="cofactor">
    <cofactor evidence="1 5">
        <name>pyridoxal 5'-phosphate</name>
        <dbReference type="ChEBI" id="CHEBI:597326"/>
    </cofactor>
</comment>
<dbReference type="PANTHER" id="PTHR42743">
    <property type="entry name" value="AMINO-ACID AMINOTRANSFERASE"/>
    <property type="match status" value="1"/>
</dbReference>
<keyword evidence="6" id="KW-0032">Aminotransferase</keyword>
<dbReference type="InterPro" id="IPR001544">
    <property type="entry name" value="Aminotrans_IV"/>
</dbReference>
<accession>A0ABR8T584</accession>
<protein>
    <submittedName>
        <fullName evidence="6">Aminotransferase class IV</fullName>
    </submittedName>
</protein>
<dbReference type="PANTHER" id="PTHR42743:SF11">
    <property type="entry name" value="AMINODEOXYCHORISMATE LYASE"/>
    <property type="match status" value="1"/>
</dbReference>
<dbReference type="InterPro" id="IPR050571">
    <property type="entry name" value="Class-IV_PLP-Dep_Aminotrnsfr"/>
</dbReference>
<evidence type="ECO:0000256" key="5">
    <source>
        <dbReference type="RuleBase" id="RU004516"/>
    </source>
</evidence>
<dbReference type="CDD" id="cd00449">
    <property type="entry name" value="PLPDE_IV"/>
    <property type="match status" value="1"/>
</dbReference>
<gene>
    <name evidence="6" type="ORF">H9647_22880</name>
</gene>
<keyword evidence="7" id="KW-1185">Reference proteome</keyword>
<dbReference type="Pfam" id="PF01063">
    <property type="entry name" value="Aminotran_4"/>
    <property type="match status" value="1"/>
</dbReference>
<dbReference type="PROSITE" id="PS00770">
    <property type="entry name" value="AA_TRANSFER_CLASS_4"/>
    <property type="match status" value="1"/>
</dbReference>
<comment type="caution">
    <text evidence="6">The sequence shown here is derived from an EMBL/GenBank/DDBJ whole genome shotgun (WGS) entry which is preliminary data.</text>
</comment>
<evidence type="ECO:0000256" key="3">
    <source>
        <dbReference type="ARBA" id="ARBA00022898"/>
    </source>
</evidence>
<keyword evidence="3 5" id="KW-0663">Pyridoxal phosphate</keyword>
<dbReference type="SUPFAM" id="SSF56752">
    <property type="entry name" value="D-aminoacid aminotransferase-like PLP-dependent enzymes"/>
    <property type="match status" value="1"/>
</dbReference>
<dbReference type="InterPro" id="IPR043132">
    <property type="entry name" value="BCAT-like_C"/>
</dbReference>
<comment type="similarity">
    <text evidence="2 4">Belongs to the class-IV pyridoxal-phosphate-dependent aminotransferase family.</text>
</comment>
<dbReference type="InterPro" id="IPR036038">
    <property type="entry name" value="Aminotransferase-like"/>
</dbReference>
<dbReference type="Gene3D" id="3.20.10.10">
    <property type="entry name" value="D-amino Acid Aminotransferase, subunit A, domain 2"/>
    <property type="match status" value="1"/>
</dbReference>
<evidence type="ECO:0000256" key="2">
    <source>
        <dbReference type="ARBA" id="ARBA00009320"/>
    </source>
</evidence>
<sequence length="299" mass="33531">MKYVMMNGQLIETTKAAIPVMDHGFLYGMGLFETFRTYGGKPSLLSRHLQRLSQGCEELGIPFRAEEHKLEMLIRELLEVNGLSDGYIRYTVSAGEEILGLPSADYREPSHLIFAKELPVLDEAWYIKGKPLQLLKTMRNTPEGEIRYKSLHYMNNILAKRELMQYKRAVQSQAEGLMLTKEGHLAEGIVSNLFFITKGVLYTPELSTGILPGITRAVVLEAAGDLGIPVVKGLFTTQHLSQADEIFMTSSIQELIPITALLGFPEGEVIQVQDGKMGPNTRRLLDLYRKKAGREDVET</sequence>
<reference evidence="6 7" key="1">
    <citation type="submission" date="2020-08" db="EMBL/GenBank/DDBJ databases">
        <title>A Genomic Blueprint of the Chicken Gut Microbiome.</title>
        <authorList>
            <person name="Gilroy R."/>
            <person name="Ravi A."/>
            <person name="Getino M."/>
            <person name="Pursley I."/>
            <person name="Horton D.L."/>
            <person name="Alikhan N.-F."/>
            <person name="Baker D."/>
            <person name="Gharbi K."/>
            <person name="Hall N."/>
            <person name="Watson M."/>
            <person name="Adriaenssens E.M."/>
            <person name="Foster-Nyarko E."/>
            <person name="Jarju S."/>
            <person name="Secka A."/>
            <person name="Antonio M."/>
            <person name="Oren A."/>
            <person name="Chaudhuri R."/>
            <person name="La Ragione R.M."/>
            <person name="Hildebrand F."/>
            <person name="Pallen M.J."/>
        </authorList>
    </citation>
    <scope>NUCLEOTIDE SEQUENCE [LARGE SCALE GENOMIC DNA]</scope>
    <source>
        <strain evidence="6 7">Sa2BVA9</strain>
    </source>
</reference>
<evidence type="ECO:0000256" key="1">
    <source>
        <dbReference type="ARBA" id="ARBA00001933"/>
    </source>
</evidence>
<dbReference type="Gene3D" id="3.30.470.10">
    <property type="match status" value="1"/>
</dbReference>
<organism evidence="6 7">
    <name type="scientific">Paenibacillus gallinarum</name>
    <dbReference type="NCBI Taxonomy" id="2762232"/>
    <lineage>
        <taxon>Bacteria</taxon>
        <taxon>Bacillati</taxon>
        <taxon>Bacillota</taxon>
        <taxon>Bacilli</taxon>
        <taxon>Bacillales</taxon>
        <taxon>Paenibacillaceae</taxon>
        <taxon>Paenibacillus</taxon>
    </lineage>
</organism>
<evidence type="ECO:0000256" key="4">
    <source>
        <dbReference type="RuleBase" id="RU004106"/>
    </source>
</evidence>
<evidence type="ECO:0000313" key="7">
    <source>
        <dbReference type="Proteomes" id="UP000608071"/>
    </source>
</evidence>
<evidence type="ECO:0000313" key="6">
    <source>
        <dbReference type="EMBL" id="MBD7970915.1"/>
    </source>
</evidence>